<accession>A0A388KJ07</accession>
<dbReference type="Proteomes" id="UP000265515">
    <property type="component" value="Unassembled WGS sequence"/>
</dbReference>
<dbReference type="EMBL" id="BFEA01000124">
    <property type="protein sequence ID" value="GBG70019.1"/>
    <property type="molecule type" value="Genomic_DNA"/>
</dbReference>
<feature type="region of interest" description="Disordered" evidence="1">
    <location>
        <begin position="113"/>
        <end position="194"/>
    </location>
</feature>
<dbReference type="PANTHER" id="PTHR32166">
    <property type="entry name" value="OSJNBA0013A04.12 PROTEIN"/>
    <property type="match status" value="1"/>
</dbReference>
<feature type="compositionally biased region" description="Basic residues" evidence="1">
    <location>
        <begin position="962"/>
        <end position="979"/>
    </location>
</feature>
<dbReference type="PANTHER" id="PTHR32166:SF123">
    <property type="entry name" value="BED-TYPE DOMAIN-CONTAINING PROTEIN"/>
    <property type="match status" value="1"/>
</dbReference>
<protein>
    <recommendedName>
        <fullName evidence="2">DUF659 domain-containing protein</fullName>
    </recommendedName>
</protein>
<sequence>MASDRGNESPFRPPTQAEEEVLQAKHPVWEWITRGQKKRGNSHGSYRLKCKLCGKEFVGPQSRACFHFTNPSDTARCRGTSGKILHALQQKGAVIPQKLWHLVEDFVWKTSGTKWDHENDDGGNGDDDCDSEEEEEESSDMGCQGQGGAANEAAPTTGRVAVAAAAAADEGNRGNKDHGAGTHGGGFTVVGNNDEPVEKKITPEEYQKNVHMATARFFYACGIPFRTVLHFTFQKLHEVYMVLVDDEYKIPPPTYEALATSLLDAVKAELEERVAALRSSWKMACSFLTNGTTSTTSIMNFVLGGETGMFLLKTQDMSKLRLPPVVLAKEWAHTISEVGPHLIDAIVTDFGLVNVDAAKLLSLSEDQAISSIPWVPCAVDWCNLLLNDLHSDLWLETVILEARDITIFVKTHGRPLAMMREIEGCKDLIKPDDVVYGVDLLNLKKLQEMRWVLHKLVSSQKWKLTPWTDRLLESAQRMFHLVRDSAWWERVQQVVNLLKPINDLMKMLDTDARRGSKVWETGRILEQRVDALQAPADVKARLVDAIKSRVGMIMTPAYGAAYLLDPKNRDGGGIKSFPQSAIENAVLYLERVCGGRQSEEFVAAFASLPVFHRRDPSASDAWGGKQGDLDASNADIHGTTWWAKHGNDHPALQKVAIRALNTWSIASPCERKWVPQPSFILREWKRKMPWSTLEKLIYVHWNLRLLYVREHEYGNVYPWGDDVDVAEDETQGEGCLDRGQLNPEEAEAQAKGWSKKPNNGKWRPCAPPKASDSWDFEDDVDETESDWLQSGLCCRYQPIVYYSEDDWDFRDAGSDRENLDNHDDDDDAPGGSSRMLPLSTSVRDRVPPAAEVRTDYTPQATPRENASPGSKRVTFAESAKEKDGPGNEDAGMRGGDRIPVEESRKLAGQESDAGQQMPLKEGSRRDVKAGTRKAKEQPAGAKSTEGNGAEQQSREEGTAASVRKKRKEGGKAKGHKKKT</sequence>
<feature type="region of interest" description="Disordered" evidence="1">
    <location>
        <begin position="812"/>
        <end position="979"/>
    </location>
</feature>
<feature type="compositionally biased region" description="Basic and acidic residues" evidence="1">
    <location>
        <begin position="170"/>
        <end position="180"/>
    </location>
</feature>
<feature type="region of interest" description="Disordered" evidence="1">
    <location>
        <begin position="745"/>
        <end position="778"/>
    </location>
</feature>
<keyword evidence="4" id="KW-1185">Reference proteome</keyword>
<feature type="compositionally biased region" description="Polar residues" evidence="1">
    <location>
        <begin position="856"/>
        <end position="868"/>
    </location>
</feature>
<evidence type="ECO:0000256" key="1">
    <source>
        <dbReference type="SAM" id="MobiDB-lite"/>
    </source>
</evidence>
<feature type="domain" description="DUF659" evidence="2">
    <location>
        <begin position="253"/>
        <end position="405"/>
    </location>
</feature>
<evidence type="ECO:0000313" key="3">
    <source>
        <dbReference type="EMBL" id="GBG70019.1"/>
    </source>
</evidence>
<comment type="caution">
    <text evidence="3">The sequence shown here is derived from an EMBL/GenBank/DDBJ whole genome shotgun (WGS) entry which is preliminary data.</text>
</comment>
<organism evidence="3 4">
    <name type="scientific">Chara braunii</name>
    <name type="common">Braun's stonewort</name>
    <dbReference type="NCBI Taxonomy" id="69332"/>
    <lineage>
        <taxon>Eukaryota</taxon>
        <taxon>Viridiplantae</taxon>
        <taxon>Streptophyta</taxon>
        <taxon>Charophyceae</taxon>
        <taxon>Charales</taxon>
        <taxon>Characeae</taxon>
        <taxon>Chara</taxon>
    </lineage>
</organism>
<dbReference type="AlphaFoldDB" id="A0A388KJ07"/>
<reference evidence="3 4" key="1">
    <citation type="journal article" date="2018" name="Cell">
        <title>The Chara Genome: Secondary Complexity and Implications for Plant Terrestrialization.</title>
        <authorList>
            <person name="Nishiyama T."/>
            <person name="Sakayama H."/>
            <person name="Vries J.D."/>
            <person name="Buschmann H."/>
            <person name="Saint-Marcoux D."/>
            <person name="Ullrich K.K."/>
            <person name="Haas F.B."/>
            <person name="Vanderstraeten L."/>
            <person name="Becker D."/>
            <person name="Lang D."/>
            <person name="Vosolsobe S."/>
            <person name="Rombauts S."/>
            <person name="Wilhelmsson P.K.I."/>
            <person name="Janitza P."/>
            <person name="Kern R."/>
            <person name="Heyl A."/>
            <person name="Rumpler F."/>
            <person name="Villalobos L.I.A.C."/>
            <person name="Clay J.M."/>
            <person name="Skokan R."/>
            <person name="Toyoda A."/>
            <person name="Suzuki Y."/>
            <person name="Kagoshima H."/>
            <person name="Schijlen E."/>
            <person name="Tajeshwar N."/>
            <person name="Catarino B."/>
            <person name="Hetherington A.J."/>
            <person name="Saltykova A."/>
            <person name="Bonnot C."/>
            <person name="Breuninger H."/>
            <person name="Symeonidi A."/>
            <person name="Radhakrishnan G.V."/>
            <person name="Van Nieuwerburgh F."/>
            <person name="Deforce D."/>
            <person name="Chang C."/>
            <person name="Karol K.G."/>
            <person name="Hedrich R."/>
            <person name="Ulvskov P."/>
            <person name="Glockner G."/>
            <person name="Delwiche C.F."/>
            <person name="Petrasek J."/>
            <person name="Van de Peer Y."/>
            <person name="Friml J."/>
            <person name="Beilby M."/>
            <person name="Dolan L."/>
            <person name="Kohara Y."/>
            <person name="Sugano S."/>
            <person name="Fujiyama A."/>
            <person name="Delaux P.-M."/>
            <person name="Quint M."/>
            <person name="TheiBen G."/>
            <person name="Hagemann M."/>
            <person name="Harholt J."/>
            <person name="Dunand C."/>
            <person name="Zachgo S."/>
            <person name="Langdale J."/>
            <person name="Maumus F."/>
            <person name="Straeten D.V.D."/>
            <person name="Gould S.B."/>
            <person name="Rensing S.A."/>
        </authorList>
    </citation>
    <scope>NUCLEOTIDE SEQUENCE [LARGE SCALE GENOMIC DNA]</scope>
    <source>
        <strain evidence="3 4">S276</strain>
    </source>
</reference>
<feature type="compositionally biased region" description="Basic and acidic residues" evidence="1">
    <location>
        <begin position="878"/>
        <end position="907"/>
    </location>
</feature>
<proteinExistence type="predicted"/>
<feature type="region of interest" description="Disordered" evidence="1">
    <location>
        <begin position="1"/>
        <end position="23"/>
    </location>
</feature>
<dbReference type="Pfam" id="PF04937">
    <property type="entry name" value="DUF659"/>
    <property type="match status" value="1"/>
</dbReference>
<feature type="compositionally biased region" description="Basic and acidic residues" evidence="1">
    <location>
        <begin position="812"/>
        <end position="821"/>
    </location>
</feature>
<feature type="compositionally biased region" description="Acidic residues" evidence="1">
    <location>
        <begin position="118"/>
        <end position="139"/>
    </location>
</feature>
<dbReference type="Gramene" id="GBG70019">
    <property type="protein sequence ID" value="GBG70019"/>
    <property type="gene ID" value="CBR_g4846"/>
</dbReference>
<dbReference type="InterPro" id="IPR012337">
    <property type="entry name" value="RNaseH-like_sf"/>
</dbReference>
<gene>
    <name evidence="3" type="ORF">CBR_g4846</name>
</gene>
<feature type="compositionally biased region" description="Basic and acidic residues" evidence="1">
    <location>
        <begin position="921"/>
        <end position="936"/>
    </location>
</feature>
<dbReference type="SUPFAM" id="SSF53098">
    <property type="entry name" value="Ribonuclease H-like"/>
    <property type="match status" value="1"/>
</dbReference>
<evidence type="ECO:0000313" key="4">
    <source>
        <dbReference type="Proteomes" id="UP000265515"/>
    </source>
</evidence>
<evidence type="ECO:0000259" key="2">
    <source>
        <dbReference type="Pfam" id="PF04937"/>
    </source>
</evidence>
<name>A0A388KJ07_CHABU</name>
<dbReference type="InterPro" id="IPR007021">
    <property type="entry name" value="DUF659"/>
</dbReference>